<protein>
    <submittedName>
        <fullName evidence="8">DoxX family protein</fullName>
    </submittedName>
</protein>
<evidence type="ECO:0000256" key="6">
    <source>
        <dbReference type="ARBA" id="ARBA00023136"/>
    </source>
</evidence>
<dbReference type="OrthoDB" id="959527at2"/>
<sequence length="127" mass="14445">MKEANTTGFAIIRIITGLLMVYHGFEIFDSTQMQQYASWDSIKNLPFPAFWAYLGKGAELVGGILLTIGFMTRPAAIIIALTMLFICFKIGNGKFWYDAQHPFLFVLLAMIYFFMGPGKWSIDNNRK</sequence>
<evidence type="ECO:0000313" key="9">
    <source>
        <dbReference type="Proteomes" id="UP000293162"/>
    </source>
</evidence>
<name>A0A4Q5M396_9BACT</name>
<keyword evidence="9" id="KW-1185">Reference proteome</keyword>
<dbReference type="InterPro" id="IPR051907">
    <property type="entry name" value="DoxX-like_oxidoreductase"/>
</dbReference>
<evidence type="ECO:0000256" key="2">
    <source>
        <dbReference type="ARBA" id="ARBA00006679"/>
    </source>
</evidence>
<dbReference type="InterPro" id="IPR032808">
    <property type="entry name" value="DoxX"/>
</dbReference>
<proteinExistence type="inferred from homology"/>
<dbReference type="PANTHER" id="PTHR33452:SF1">
    <property type="entry name" value="INNER MEMBRANE PROTEIN YPHA-RELATED"/>
    <property type="match status" value="1"/>
</dbReference>
<dbReference type="AlphaFoldDB" id="A0A4Q5M396"/>
<comment type="subcellular location">
    <subcellularLocation>
        <location evidence="1">Cell membrane</location>
        <topology evidence="1">Multi-pass membrane protein</topology>
    </subcellularLocation>
</comment>
<keyword evidence="4 7" id="KW-0812">Transmembrane</keyword>
<reference evidence="8 9" key="1">
    <citation type="submission" date="2019-02" db="EMBL/GenBank/DDBJ databases">
        <title>Bacterial novel species Emticicia sp. 17J42-9 isolated from soil.</title>
        <authorList>
            <person name="Jung H.-Y."/>
        </authorList>
    </citation>
    <scope>NUCLEOTIDE SEQUENCE [LARGE SCALE GENOMIC DNA]</scope>
    <source>
        <strain evidence="8 9">17J42-9</strain>
    </source>
</reference>
<organism evidence="8 9">
    <name type="scientific">Emticicia agri</name>
    <dbReference type="NCBI Taxonomy" id="2492393"/>
    <lineage>
        <taxon>Bacteria</taxon>
        <taxon>Pseudomonadati</taxon>
        <taxon>Bacteroidota</taxon>
        <taxon>Cytophagia</taxon>
        <taxon>Cytophagales</taxon>
        <taxon>Leadbetterellaceae</taxon>
        <taxon>Emticicia</taxon>
    </lineage>
</organism>
<evidence type="ECO:0000256" key="7">
    <source>
        <dbReference type="SAM" id="Phobius"/>
    </source>
</evidence>
<keyword evidence="5 7" id="KW-1133">Transmembrane helix</keyword>
<evidence type="ECO:0000313" key="8">
    <source>
        <dbReference type="EMBL" id="RYU96781.1"/>
    </source>
</evidence>
<keyword evidence="3" id="KW-1003">Cell membrane</keyword>
<gene>
    <name evidence="8" type="ORF">EWM59_04445</name>
</gene>
<dbReference type="Proteomes" id="UP000293162">
    <property type="component" value="Unassembled WGS sequence"/>
</dbReference>
<evidence type="ECO:0000256" key="5">
    <source>
        <dbReference type="ARBA" id="ARBA00022989"/>
    </source>
</evidence>
<keyword evidence="6 7" id="KW-0472">Membrane</keyword>
<dbReference type="EMBL" id="SEWF01000005">
    <property type="protein sequence ID" value="RYU96781.1"/>
    <property type="molecule type" value="Genomic_DNA"/>
</dbReference>
<dbReference type="GO" id="GO:0005886">
    <property type="term" value="C:plasma membrane"/>
    <property type="evidence" value="ECO:0007669"/>
    <property type="project" value="UniProtKB-SubCell"/>
</dbReference>
<feature type="transmembrane region" description="Helical" evidence="7">
    <location>
        <begin position="75"/>
        <end position="97"/>
    </location>
</feature>
<evidence type="ECO:0000256" key="1">
    <source>
        <dbReference type="ARBA" id="ARBA00004651"/>
    </source>
</evidence>
<dbReference type="RefSeq" id="WP_130019740.1">
    <property type="nucleotide sequence ID" value="NZ_SEWF01000005.1"/>
</dbReference>
<comment type="caution">
    <text evidence="8">The sequence shown here is derived from an EMBL/GenBank/DDBJ whole genome shotgun (WGS) entry which is preliminary data.</text>
</comment>
<comment type="similarity">
    <text evidence="2">Belongs to the DoxX family.</text>
</comment>
<dbReference type="PANTHER" id="PTHR33452">
    <property type="entry name" value="OXIDOREDUCTASE CATD-RELATED"/>
    <property type="match status" value="1"/>
</dbReference>
<dbReference type="Pfam" id="PF07681">
    <property type="entry name" value="DoxX"/>
    <property type="match status" value="1"/>
</dbReference>
<feature type="transmembrane region" description="Helical" evidence="7">
    <location>
        <begin position="45"/>
        <end position="68"/>
    </location>
</feature>
<evidence type="ECO:0000256" key="3">
    <source>
        <dbReference type="ARBA" id="ARBA00022475"/>
    </source>
</evidence>
<feature type="transmembrane region" description="Helical" evidence="7">
    <location>
        <begin position="103"/>
        <end position="122"/>
    </location>
</feature>
<evidence type="ECO:0000256" key="4">
    <source>
        <dbReference type="ARBA" id="ARBA00022692"/>
    </source>
</evidence>
<feature type="transmembrane region" description="Helical" evidence="7">
    <location>
        <begin position="7"/>
        <end position="25"/>
    </location>
</feature>
<accession>A0A4Q5M396</accession>